<dbReference type="RefSeq" id="WP_072445285.1">
    <property type="nucleotide sequence ID" value="NZ_QJJY01000043.1"/>
</dbReference>
<dbReference type="AlphaFoldDB" id="A0A318HUP0"/>
<dbReference type="Proteomes" id="UP000247755">
    <property type="component" value="Unassembled WGS sequence"/>
</dbReference>
<keyword evidence="1" id="KW-0732">Signal</keyword>
<evidence type="ECO:0000313" key="3">
    <source>
        <dbReference type="Proteomes" id="UP000247755"/>
    </source>
</evidence>
<feature type="chain" id="PRO_5016272568" evidence="1">
    <location>
        <begin position="25"/>
        <end position="245"/>
    </location>
</feature>
<dbReference type="InterPro" id="IPR010546">
    <property type="entry name" value="DUF1120"/>
</dbReference>
<evidence type="ECO:0000256" key="1">
    <source>
        <dbReference type="SAM" id="SignalP"/>
    </source>
</evidence>
<dbReference type="Pfam" id="PF06551">
    <property type="entry name" value="DUF1120"/>
    <property type="match status" value="1"/>
</dbReference>
<gene>
    <name evidence="2" type="ORF">NA66_104314</name>
</gene>
<dbReference type="EMBL" id="QJJY01000043">
    <property type="protein sequence ID" value="PXX22052.1"/>
    <property type="molecule type" value="Genomic_DNA"/>
</dbReference>
<comment type="caution">
    <text evidence="2">The sequence shown here is derived from an EMBL/GenBank/DDBJ whole genome shotgun (WGS) entry which is preliminary data.</text>
</comment>
<proteinExistence type="predicted"/>
<feature type="signal peptide" evidence="1">
    <location>
        <begin position="1"/>
        <end position="24"/>
    </location>
</feature>
<sequence length="245" mass="25732">MKLHQFIAPAAALALLGVTCSAMAQQTSATIEVRGEITPPACNIGFDRNGELTFTRAFNALDAGGTKLESQNIDMNVSCEAPTRVAVKLTDAKAASKIAYSDVSSSAWVDATAASNWSGSIFGLGTTPDGENNPQKIGGFMIQVPSGDATVDNQPGKMAGLQANDTLYYSGQSFRDSTLATENDGIRNGYTFYTGGWRGSGTVPVAFETAATTLTVTPTITKPANLPAGDEIQLDGQVNFELRYL</sequence>
<reference evidence="2 3" key="1">
    <citation type="submission" date="2018-05" db="EMBL/GenBank/DDBJ databases">
        <title>Comparative genomics of bacterial root endophytes of switchgrass collected from native prairies over two seasons.</title>
        <authorList>
            <person name="Tang Y."/>
        </authorList>
    </citation>
    <scope>NUCLEOTIDE SEQUENCE [LARGE SCALE GENOMIC DNA]</scope>
    <source>
        <strain evidence="2 3">NFIX32</strain>
    </source>
</reference>
<accession>A0A318HUP0</accession>
<name>A0A318HUP0_BURPY</name>
<organism evidence="2 3">
    <name type="scientific">Burkholderia pyrrocinia</name>
    <name type="common">Pseudomonas pyrrocinia</name>
    <dbReference type="NCBI Taxonomy" id="60550"/>
    <lineage>
        <taxon>Bacteria</taxon>
        <taxon>Pseudomonadati</taxon>
        <taxon>Pseudomonadota</taxon>
        <taxon>Betaproteobacteria</taxon>
        <taxon>Burkholderiales</taxon>
        <taxon>Burkholderiaceae</taxon>
        <taxon>Burkholderia</taxon>
        <taxon>Burkholderia cepacia complex</taxon>
    </lineage>
</organism>
<protein>
    <submittedName>
        <fullName evidence="2">Uncharacterized protein DUF1120</fullName>
    </submittedName>
</protein>
<evidence type="ECO:0000313" key="2">
    <source>
        <dbReference type="EMBL" id="PXX22052.1"/>
    </source>
</evidence>